<dbReference type="KEGG" id="zju:107416245"/>
<accession>A0A6P3ZMW3</accession>
<dbReference type="Gene3D" id="3.30.200.20">
    <property type="entry name" value="Phosphorylase Kinase, domain 1"/>
    <property type="match status" value="1"/>
</dbReference>
<evidence type="ECO:0000256" key="1">
    <source>
        <dbReference type="SAM" id="MobiDB-lite"/>
    </source>
</evidence>
<dbReference type="PROSITE" id="PS50011">
    <property type="entry name" value="PROTEIN_KINASE_DOM"/>
    <property type="match status" value="1"/>
</dbReference>
<name>A0A6P3ZMW3_ZIZJJ</name>
<proteinExistence type="predicted"/>
<feature type="domain" description="Protein kinase" evidence="2">
    <location>
        <begin position="196"/>
        <end position="484"/>
    </location>
</feature>
<keyword evidence="4" id="KW-0808">Transferase</keyword>
<gene>
    <name evidence="4" type="primary">LOC107416245</name>
</gene>
<evidence type="ECO:0000313" key="3">
    <source>
        <dbReference type="Proteomes" id="UP001652623"/>
    </source>
</evidence>
<dbReference type="InterPro" id="IPR046958">
    <property type="entry name" value="RBK1/2/STUNTED"/>
</dbReference>
<dbReference type="PANTHER" id="PTHR47987">
    <property type="entry name" value="OS08G0249100 PROTEIN"/>
    <property type="match status" value="1"/>
</dbReference>
<sequence>MGFTQGALFHSREPPPNPTTNAAHPSSSSSFSSSVVTDHYCDYNELKIKTILRKMIWELGFACVRPPRRRRSSNKNHGECDNNNNNSKGKNLEHNKAWLLAESGGCGAELTNADPQSVHSSFRFSFCSQVELESMNMSSSTAATVLMVNLDNGLCESRAKEQKWRRFESLERSISPVANTLVRFSYGEILSATRNFSKGRVLGRGALSCVFRGRVGVLRTTVAIKRLDKEDKESAKAFCRELMIASSLHNPNVVPLVGFCIDPEEGLFLVYKYVSGGSLEHHLHEKKRGVKGTGILPWSVRYKVAIGIAEAVAYLHNGTERCVVHRDIKPSNILLSSKKTPKLCDFGLATWTSAPSIPFLCKTVKGTFGYLAPEYFQHGKVSDKTDVYAFGVVLLELVTGRKPIEARRPQGEENLVLWAKPLLSKGKGAIEELLDPRLKCKLRYSNQIARMIEAAAACITSEESRRPGICEIIAILKGEEEPVFSKRKKSSFIGNGCVIDCYPQLQQTNSEMKSHLALAMLGVSEFEDDDHLYCR</sequence>
<feature type="compositionally biased region" description="Low complexity" evidence="1">
    <location>
        <begin position="19"/>
        <end position="34"/>
    </location>
</feature>
<dbReference type="SMART" id="SM00220">
    <property type="entry name" value="S_TKc"/>
    <property type="match status" value="1"/>
</dbReference>
<dbReference type="AlphaFoldDB" id="A0A6P3ZMW3"/>
<keyword evidence="3" id="KW-1185">Reference proteome</keyword>
<protein>
    <submittedName>
        <fullName evidence="4">Probable serine/threonine-protein kinase PBL9</fullName>
    </submittedName>
</protein>
<dbReference type="FunCoup" id="A0A6P3ZMW3">
    <property type="interactions" value="494"/>
</dbReference>
<reference evidence="4" key="1">
    <citation type="submission" date="2025-08" db="UniProtKB">
        <authorList>
            <consortium name="RefSeq"/>
        </authorList>
    </citation>
    <scope>IDENTIFICATION</scope>
    <source>
        <tissue evidence="4">Seedling</tissue>
    </source>
</reference>
<dbReference type="PROSITE" id="PS00108">
    <property type="entry name" value="PROTEIN_KINASE_ST"/>
    <property type="match status" value="1"/>
</dbReference>
<dbReference type="GeneID" id="107416245"/>
<dbReference type="PANTHER" id="PTHR47987:SF37">
    <property type="entry name" value="PROTEIN KINASE DOMAIN-CONTAINING PROTEIN"/>
    <property type="match status" value="1"/>
</dbReference>
<dbReference type="Pfam" id="PF00069">
    <property type="entry name" value="Pkinase"/>
    <property type="match status" value="1"/>
</dbReference>
<dbReference type="GO" id="GO:0005524">
    <property type="term" value="F:ATP binding"/>
    <property type="evidence" value="ECO:0007669"/>
    <property type="project" value="InterPro"/>
</dbReference>
<feature type="region of interest" description="Disordered" evidence="1">
    <location>
        <begin position="1"/>
        <end position="34"/>
    </location>
</feature>
<dbReference type="InterPro" id="IPR008271">
    <property type="entry name" value="Ser/Thr_kinase_AS"/>
</dbReference>
<organism evidence="3 4">
    <name type="scientific">Ziziphus jujuba</name>
    <name type="common">Chinese jujube</name>
    <name type="synonym">Ziziphus sativa</name>
    <dbReference type="NCBI Taxonomy" id="326968"/>
    <lineage>
        <taxon>Eukaryota</taxon>
        <taxon>Viridiplantae</taxon>
        <taxon>Streptophyta</taxon>
        <taxon>Embryophyta</taxon>
        <taxon>Tracheophyta</taxon>
        <taxon>Spermatophyta</taxon>
        <taxon>Magnoliopsida</taxon>
        <taxon>eudicotyledons</taxon>
        <taxon>Gunneridae</taxon>
        <taxon>Pentapetalae</taxon>
        <taxon>rosids</taxon>
        <taxon>fabids</taxon>
        <taxon>Rosales</taxon>
        <taxon>Rhamnaceae</taxon>
        <taxon>Paliureae</taxon>
        <taxon>Ziziphus</taxon>
    </lineage>
</organism>
<dbReference type="InParanoid" id="A0A6P3ZMW3"/>
<evidence type="ECO:0000313" key="4">
    <source>
        <dbReference type="RefSeq" id="XP_015880204.2"/>
    </source>
</evidence>
<dbReference type="GO" id="GO:0004672">
    <property type="term" value="F:protein kinase activity"/>
    <property type="evidence" value="ECO:0007669"/>
    <property type="project" value="InterPro"/>
</dbReference>
<dbReference type="SMR" id="A0A6P3ZMW3"/>
<dbReference type="SUPFAM" id="SSF56112">
    <property type="entry name" value="Protein kinase-like (PK-like)"/>
    <property type="match status" value="1"/>
</dbReference>
<dbReference type="RefSeq" id="XP_015880204.2">
    <property type="nucleotide sequence ID" value="XM_016024718.4"/>
</dbReference>
<feature type="region of interest" description="Disordered" evidence="1">
    <location>
        <begin position="68"/>
        <end position="91"/>
    </location>
</feature>
<dbReference type="Gene3D" id="1.10.510.10">
    <property type="entry name" value="Transferase(Phosphotransferase) domain 1"/>
    <property type="match status" value="1"/>
</dbReference>
<evidence type="ECO:0000259" key="2">
    <source>
        <dbReference type="PROSITE" id="PS50011"/>
    </source>
</evidence>
<keyword evidence="4" id="KW-0418">Kinase</keyword>
<dbReference type="InterPro" id="IPR011009">
    <property type="entry name" value="Kinase-like_dom_sf"/>
</dbReference>
<dbReference type="Proteomes" id="UP001652623">
    <property type="component" value="Chromosome 4"/>
</dbReference>
<dbReference type="InterPro" id="IPR000719">
    <property type="entry name" value="Prot_kinase_dom"/>
</dbReference>